<sequence length="90" mass="9751">MLAEVVVPTEINELVGVPQSSAYLYCLSSRPSLIGLSPHCGQWWLSNNICKLVVLVVAVVVRKENSETLLLFAKGVSRGVQVGNIEAELD</sequence>
<keyword evidence="2" id="KW-1185">Reference proteome</keyword>
<gene>
    <name evidence="1" type="ORF">MUK42_31133</name>
</gene>
<accession>A0A9E7EZ56</accession>
<reference evidence="1" key="1">
    <citation type="submission" date="2022-05" db="EMBL/GenBank/DDBJ databases">
        <title>The Musa troglodytarum L. genome provides insights into the mechanism of non-climacteric behaviour and enrichment of carotenoids.</title>
        <authorList>
            <person name="Wang J."/>
        </authorList>
    </citation>
    <scope>NUCLEOTIDE SEQUENCE</scope>
    <source>
        <tissue evidence="1">Leaf</tissue>
    </source>
</reference>
<evidence type="ECO:0000313" key="1">
    <source>
        <dbReference type="EMBL" id="URD85460.1"/>
    </source>
</evidence>
<evidence type="ECO:0000313" key="2">
    <source>
        <dbReference type="Proteomes" id="UP001055439"/>
    </source>
</evidence>
<dbReference type="Proteomes" id="UP001055439">
    <property type="component" value="Chromosome 2"/>
</dbReference>
<dbReference type="EMBL" id="CP097504">
    <property type="protein sequence ID" value="URD85460.1"/>
    <property type="molecule type" value="Genomic_DNA"/>
</dbReference>
<name>A0A9E7EZ56_9LILI</name>
<protein>
    <submittedName>
        <fullName evidence="1">Uncharacterized protein</fullName>
    </submittedName>
</protein>
<proteinExistence type="predicted"/>
<organism evidence="1 2">
    <name type="scientific">Musa troglodytarum</name>
    <name type="common">fe'i banana</name>
    <dbReference type="NCBI Taxonomy" id="320322"/>
    <lineage>
        <taxon>Eukaryota</taxon>
        <taxon>Viridiplantae</taxon>
        <taxon>Streptophyta</taxon>
        <taxon>Embryophyta</taxon>
        <taxon>Tracheophyta</taxon>
        <taxon>Spermatophyta</taxon>
        <taxon>Magnoliopsida</taxon>
        <taxon>Liliopsida</taxon>
        <taxon>Zingiberales</taxon>
        <taxon>Musaceae</taxon>
        <taxon>Musa</taxon>
    </lineage>
</organism>
<dbReference type="AlphaFoldDB" id="A0A9E7EZ56"/>